<evidence type="ECO:0000313" key="3">
    <source>
        <dbReference type="EMBL" id="CBJ48363.1"/>
    </source>
</evidence>
<dbReference type="SMART" id="SM00273">
    <property type="entry name" value="ENTH"/>
    <property type="match status" value="1"/>
</dbReference>
<feature type="compositionally biased region" description="Low complexity" evidence="1">
    <location>
        <begin position="745"/>
        <end position="764"/>
    </location>
</feature>
<feature type="compositionally biased region" description="Low complexity" evidence="1">
    <location>
        <begin position="19"/>
        <end position="32"/>
    </location>
</feature>
<organism evidence="3 4">
    <name type="scientific">Ectocarpus siliculosus</name>
    <name type="common">Brown alga</name>
    <name type="synonym">Conferva siliculosa</name>
    <dbReference type="NCBI Taxonomy" id="2880"/>
    <lineage>
        <taxon>Eukaryota</taxon>
        <taxon>Sar</taxon>
        <taxon>Stramenopiles</taxon>
        <taxon>Ochrophyta</taxon>
        <taxon>PX clade</taxon>
        <taxon>Phaeophyceae</taxon>
        <taxon>Ectocarpales</taxon>
        <taxon>Ectocarpaceae</taxon>
        <taxon>Ectocarpus</taxon>
    </lineage>
</organism>
<feature type="compositionally biased region" description="Basic and acidic residues" evidence="1">
    <location>
        <begin position="587"/>
        <end position="597"/>
    </location>
</feature>
<dbReference type="PROSITE" id="PS50942">
    <property type="entry name" value="ENTH"/>
    <property type="match status" value="1"/>
</dbReference>
<feature type="compositionally biased region" description="Gly residues" evidence="1">
    <location>
        <begin position="173"/>
        <end position="182"/>
    </location>
</feature>
<dbReference type="Proteomes" id="UP000002630">
    <property type="component" value="Linkage Group LG02"/>
</dbReference>
<accession>D7FQ31</accession>
<dbReference type="Pfam" id="PF01417">
    <property type="entry name" value="ENTH"/>
    <property type="match status" value="1"/>
</dbReference>
<dbReference type="InterPro" id="IPR013809">
    <property type="entry name" value="ENTH"/>
</dbReference>
<feature type="compositionally biased region" description="Acidic residues" evidence="1">
    <location>
        <begin position="127"/>
        <end position="168"/>
    </location>
</feature>
<proteinExistence type="predicted"/>
<gene>
    <name evidence="3" type="ORF">Esi_0002_0126</name>
</gene>
<dbReference type="OrthoDB" id="44015at2759"/>
<dbReference type="EMBL" id="FN648375">
    <property type="protein sequence ID" value="CBJ48363.1"/>
    <property type="molecule type" value="Genomic_DNA"/>
</dbReference>
<protein>
    <recommendedName>
        <fullName evidence="2">ENTH domain-containing protein</fullName>
    </recommendedName>
</protein>
<feature type="region of interest" description="Disordered" evidence="1">
    <location>
        <begin position="552"/>
        <end position="783"/>
    </location>
</feature>
<sequence>MPRSLAKGDAPPVPPTLNEEASCCSSSGCSARGEGDRMTSTSSRNAPAESEDGRKSRRKPATTTTTTKTRGAPPSSAGVAGAPRAAATAAAPATAAGTPSRGPSRQRRQRPAVPSASGNHRGGDSGLDLDTDSSFEYDDLDDVWSDEEDEEDDEGDGGWSDDDNDEDDWARGAAGGPGGGGRAGRRARRGGEPPKASKMGRESAMSMSSMRDRLNRARQRASSAYREAKSLMSSEMEGVVLKATRPDDLPVKPKHLEALMRPTVEMPKEFNVYLPVVRKLWSKMADKEWRVSAKALYILHRFAADGSIEHASNLKESVAVLRTHHDSRRKVNYFDMDTICDVKAPSWSGEDVAPMAEFLQGYADFVLRRTTQFGPGFAELLDAFTMLLGGGEVMTAVAGLVSVGSKCCHLHEEQEGAIAVAAVVQVAHDIRDLVEVCAAQLDYLAREWNARSAYRAEVDDWYAFLYENQRPVEALIDRANELAERHKLVAVRPLAATPLVLKLREEEVALEEQAALEAEKEQYSLDEGEEEVEALDQPLTDAYQRRPAALEAGKRHARGFNSTARGGGGSSSGGGGEGGVAGTTSRPQRDARAREESVPPPSAPAPAAARARGTDASGRGADARPSPPADVGTGPTQKRSASSGASSGTARRPAAARRPPGGGSATVEAARARGREEAERGGGGGVRKTAWEGDGGEGAVVTNRVSKRRRSSSSTKARRGEGGRAGAPVVKGGARHAADDDDDAGSAPASSSSTSSRPQSSSASKKMRKRSKRESLENPPRSG</sequence>
<dbReference type="Gene3D" id="1.25.40.90">
    <property type="match status" value="1"/>
</dbReference>
<evidence type="ECO:0000256" key="1">
    <source>
        <dbReference type="SAM" id="MobiDB-lite"/>
    </source>
</evidence>
<dbReference type="InterPro" id="IPR008942">
    <property type="entry name" value="ENTH_VHS"/>
</dbReference>
<dbReference type="AlphaFoldDB" id="D7FQ31"/>
<name>D7FQ31_ECTSI</name>
<feature type="compositionally biased region" description="Gly residues" evidence="1">
    <location>
        <begin position="565"/>
        <end position="581"/>
    </location>
</feature>
<dbReference type="EMBL" id="FN649727">
    <property type="protein sequence ID" value="CBJ48363.1"/>
    <property type="molecule type" value="Genomic_DNA"/>
</dbReference>
<evidence type="ECO:0000259" key="2">
    <source>
        <dbReference type="PROSITE" id="PS50942"/>
    </source>
</evidence>
<keyword evidence="4" id="KW-1185">Reference proteome</keyword>
<evidence type="ECO:0000313" key="4">
    <source>
        <dbReference type="Proteomes" id="UP000002630"/>
    </source>
</evidence>
<dbReference type="SUPFAM" id="SSF48464">
    <property type="entry name" value="ENTH/VHS domain"/>
    <property type="match status" value="1"/>
</dbReference>
<dbReference type="InParanoid" id="D7FQ31"/>
<feature type="region of interest" description="Disordered" evidence="1">
    <location>
        <begin position="1"/>
        <end position="222"/>
    </location>
</feature>
<reference evidence="3 4" key="1">
    <citation type="journal article" date="2010" name="Nature">
        <title>The Ectocarpus genome and the independent evolution of multicellularity in brown algae.</title>
        <authorList>
            <person name="Cock J.M."/>
            <person name="Sterck L."/>
            <person name="Rouze P."/>
            <person name="Scornet D."/>
            <person name="Allen A.E."/>
            <person name="Amoutzias G."/>
            <person name="Anthouard V."/>
            <person name="Artiguenave F."/>
            <person name="Aury J.M."/>
            <person name="Badger J.H."/>
            <person name="Beszteri B."/>
            <person name="Billiau K."/>
            <person name="Bonnet E."/>
            <person name="Bothwell J.H."/>
            <person name="Bowler C."/>
            <person name="Boyen C."/>
            <person name="Brownlee C."/>
            <person name="Carrano C.J."/>
            <person name="Charrier B."/>
            <person name="Cho G.Y."/>
            <person name="Coelho S.M."/>
            <person name="Collen J."/>
            <person name="Corre E."/>
            <person name="Da Silva C."/>
            <person name="Delage L."/>
            <person name="Delaroque N."/>
            <person name="Dittami S.M."/>
            <person name="Doulbeau S."/>
            <person name="Elias M."/>
            <person name="Farnham G."/>
            <person name="Gachon C.M."/>
            <person name="Gschloessl B."/>
            <person name="Heesch S."/>
            <person name="Jabbari K."/>
            <person name="Jubin C."/>
            <person name="Kawai H."/>
            <person name="Kimura K."/>
            <person name="Kloareg B."/>
            <person name="Kupper F.C."/>
            <person name="Lang D."/>
            <person name="Le Bail A."/>
            <person name="Leblanc C."/>
            <person name="Lerouge P."/>
            <person name="Lohr M."/>
            <person name="Lopez P.J."/>
            <person name="Martens C."/>
            <person name="Maumus F."/>
            <person name="Michel G."/>
            <person name="Miranda-Saavedra D."/>
            <person name="Morales J."/>
            <person name="Moreau H."/>
            <person name="Motomura T."/>
            <person name="Nagasato C."/>
            <person name="Napoli C.A."/>
            <person name="Nelson D.R."/>
            <person name="Nyvall-Collen P."/>
            <person name="Peters A.F."/>
            <person name="Pommier C."/>
            <person name="Potin P."/>
            <person name="Poulain J."/>
            <person name="Quesneville H."/>
            <person name="Read B."/>
            <person name="Rensing S.A."/>
            <person name="Ritter A."/>
            <person name="Rousvoal S."/>
            <person name="Samanta M."/>
            <person name="Samson G."/>
            <person name="Schroeder D.C."/>
            <person name="Segurens B."/>
            <person name="Strittmatter M."/>
            <person name="Tonon T."/>
            <person name="Tregear J.W."/>
            <person name="Valentin K."/>
            <person name="von Dassow P."/>
            <person name="Yamagishi T."/>
            <person name="Van de Peer Y."/>
            <person name="Wincker P."/>
        </authorList>
    </citation>
    <scope>NUCLEOTIDE SEQUENCE [LARGE SCALE GENOMIC DNA]</scope>
    <source>
        <strain evidence="4">Ec32 / CCAP1310/4</strain>
    </source>
</reference>
<dbReference type="eggNOG" id="ENOG502SI7J">
    <property type="taxonomic scope" value="Eukaryota"/>
</dbReference>
<feature type="compositionally biased region" description="Low complexity" evidence="1">
    <location>
        <begin position="62"/>
        <end position="103"/>
    </location>
</feature>
<feature type="domain" description="ENTH" evidence="2">
    <location>
        <begin position="228"/>
        <end position="380"/>
    </location>
</feature>
<feature type="compositionally biased region" description="Low complexity" evidence="1">
    <location>
        <begin position="605"/>
        <end position="624"/>
    </location>
</feature>
<feature type="compositionally biased region" description="Basic and acidic residues" evidence="1">
    <location>
        <begin position="670"/>
        <end position="680"/>
    </location>
</feature>
<feature type="compositionally biased region" description="Low complexity" evidence="1">
    <location>
        <begin position="639"/>
        <end position="669"/>
    </location>
</feature>